<keyword evidence="1" id="KW-0812">Transmembrane</keyword>
<dbReference type="Pfam" id="PF00226">
    <property type="entry name" value="DnaJ"/>
    <property type="match status" value="1"/>
</dbReference>
<dbReference type="InterPro" id="IPR052763">
    <property type="entry name" value="DnaJ_C4"/>
</dbReference>
<dbReference type="PANTHER" id="PTHR44825">
    <property type="match status" value="1"/>
</dbReference>
<dbReference type="AlphaFoldDB" id="A0A0M3I285"/>
<proteinExistence type="predicted"/>
<dbReference type="PRINTS" id="PR00625">
    <property type="entry name" value="JDOMAIN"/>
</dbReference>
<keyword evidence="1" id="KW-1133">Transmembrane helix</keyword>
<dbReference type="PANTHER" id="PTHR44825:SF1">
    <property type="entry name" value="DNAJ HOMOLOG SUBFAMILY C MEMBER 4"/>
    <property type="match status" value="1"/>
</dbReference>
<sequence length="279" mass="33414">MSILQARNYYELLGVSPKATQTEIKNAYYSKSKLVHPDNINHMPEEERTKRQHAFVELKEAYDILRRPADRRIYDDKLSGRISPHYTAAKQNRNQYHGYEYFGQDWKTFWENEFGYEAKHMTPEELRKRNQKQWAVIIKYTLIGFGLVLAYHLFYLSLVIRRDRQLETLVAKDEIAKSFLRQREFADKRNDQQHTDELAQLLKTNIDEAQQRRMETLKGKNPREIREEYRWLKAVREVDPSKRFRIRRRAAIEEEEAEKRAAILKSQAKVSTDGHSKHE</sequence>
<dbReference type="SMART" id="SM00271">
    <property type="entry name" value="DnaJ"/>
    <property type="match status" value="1"/>
</dbReference>
<evidence type="ECO:0000256" key="1">
    <source>
        <dbReference type="SAM" id="Phobius"/>
    </source>
</evidence>
<reference evidence="4" key="1">
    <citation type="submission" date="2017-02" db="UniProtKB">
        <authorList>
            <consortium name="WormBaseParasite"/>
        </authorList>
    </citation>
    <scope>IDENTIFICATION</scope>
</reference>
<dbReference type="PROSITE" id="PS50076">
    <property type="entry name" value="DNAJ_2"/>
    <property type="match status" value="1"/>
</dbReference>
<dbReference type="WBParaSite" id="ALUE_0001054601-mRNA-1">
    <property type="protein sequence ID" value="ALUE_0001054601-mRNA-1"/>
    <property type="gene ID" value="ALUE_0001054601"/>
</dbReference>
<accession>A0A0M3I285</accession>
<keyword evidence="1" id="KW-0472">Membrane</keyword>
<dbReference type="Gene3D" id="1.10.287.110">
    <property type="entry name" value="DnaJ domain"/>
    <property type="match status" value="1"/>
</dbReference>
<dbReference type="InterPro" id="IPR036869">
    <property type="entry name" value="J_dom_sf"/>
</dbReference>
<feature type="transmembrane region" description="Helical" evidence="1">
    <location>
        <begin position="137"/>
        <end position="158"/>
    </location>
</feature>
<dbReference type="InterPro" id="IPR001623">
    <property type="entry name" value="DnaJ_domain"/>
</dbReference>
<protein>
    <submittedName>
        <fullName evidence="4">J domain-containing protein</fullName>
    </submittedName>
</protein>
<evidence type="ECO:0000313" key="4">
    <source>
        <dbReference type="WBParaSite" id="ALUE_0001054601-mRNA-1"/>
    </source>
</evidence>
<evidence type="ECO:0000259" key="2">
    <source>
        <dbReference type="PROSITE" id="PS50076"/>
    </source>
</evidence>
<organism evidence="3 4">
    <name type="scientific">Ascaris lumbricoides</name>
    <name type="common">Giant roundworm</name>
    <dbReference type="NCBI Taxonomy" id="6252"/>
    <lineage>
        <taxon>Eukaryota</taxon>
        <taxon>Metazoa</taxon>
        <taxon>Ecdysozoa</taxon>
        <taxon>Nematoda</taxon>
        <taxon>Chromadorea</taxon>
        <taxon>Rhabditida</taxon>
        <taxon>Spirurina</taxon>
        <taxon>Ascaridomorpha</taxon>
        <taxon>Ascaridoidea</taxon>
        <taxon>Ascarididae</taxon>
        <taxon>Ascaris</taxon>
    </lineage>
</organism>
<keyword evidence="3" id="KW-1185">Reference proteome</keyword>
<feature type="domain" description="J" evidence="2">
    <location>
        <begin position="8"/>
        <end position="78"/>
    </location>
</feature>
<evidence type="ECO:0000313" key="3">
    <source>
        <dbReference type="Proteomes" id="UP000036681"/>
    </source>
</evidence>
<dbReference type="Proteomes" id="UP000036681">
    <property type="component" value="Unplaced"/>
</dbReference>
<dbReference type="CDD" id="cd06257">
    <property type="entry name" value="DnaJ"/>
    <property type="match status" value="1"/>
</dbReference>
<name>A0A0M3I285_ASCLU</name>
<dbReference type="SUPFAM" id="SSF46565">
    <property type="entry name" value="Chaperone J-domain"/>
    <property type="match status" value="1"/>
</dbReference>